<comment type="function">
    <text evidence="2 8 10">Excises uracil residues from the DNA which can arise as a result of misincorporation of dUMP residues by DNA polymerase or due to deamination of cytosine.</text>
</comment>
<name>U4KNR2_ALTPJ</name>
<dbReference type="OrthoDB" id="9804372at2"/>
<sequence>MWNKLIEAEMKKDYFKNLDLFLEQELKKYTIYPSKENWFKAFEETPYEKVKVVIIGQDPYHGENEAHGLAFSSLSDKRPPSLKNIFEELKSDLNVEIPKTNNLTDWANQGVLLLNTVLTVRKDEANSHKNQGWETFTQNMIASLHKKDYLVYILWGKQAQAYEKWITNKNSLIIKSAHPSPLSVYRGFIGSKPFSKTNEYLMKNKISIIDWHLEK</sequence>
<dbReference type="Proteomes" id="UP000032740">
    <property type="component" value="Chromosome"/>
</dbReference>
<evidence type="ECO:0000256" key="5">
    <source>
        <dbReference type="ARBA" id="ARBA00022763"/>
    </source>
</evidence>
<keyword evidence="12" id="KW-0326">Glycosidase</keyword>
<dbReference type="InterPro" id="IPR018085">
    <property type="entry name" value="Ura-DNA_Glyclase_AS"/>
</dbReference>
<evidence type="ECO:0000256" key="7">
    <source>
        <dbReference type="ARBA" id="ARBA00023204"/>
    </source>
</evidence>
<evidence type="ECO:0000256" key="10">
    <source>
        <dbReference type="RuleBase" id="RU003780"/>
    </source>
</evidence>
<dbReference type="CDD" id="cd10027">
    <property type="entry name" value="UDG-F1-like"/>
    <property type="match status" value="1"/>
</dbReference>
<dbReference type="GO" id="GO:0004844">
    <property type="term" value="F:uracil DNA N-glycosylase activity"/>
    <property type="evidence" value="ECO:0007669"/>
    <property type="project" value="UniProtKB-UniRule"/>
</dbReference>
<dbReference type="NCBIfam" id="NF003588">
    <property type="entry name" value="PRK05254.1-1"/>
    <property type="match status" value="1"/>
</dbReference>
<evidence type="ECO:0000313" key="12">
    <source>
        <dbReference type="EMBL" id="CCV63845.1"/>
    </source>
</evidence>
<comment type="subcellular location">
    <subcellularLocation>
        <location evidence="8">Cytoplasm</location>
    </subcellularLocation>
</comment>
<dbReference type="NCBIfam" id="TIGR00628">
    <property type="entry name" value="ung"/>
    <property type="match status" value="1"/>
</dbReference>
<dbReference type="SUPFAM" id="SSF52141">
    <property type="entry name" value="Uracil-DNA glycosylase-like"/>
    <property type="match status" value="1"/>
</dbReference>
<dbReference type="HOGENOM" id="CLU_032162_3_2_14"/>
<dbReference type="NCBIfam" id="NF003592">
    <property type="entry name" value="PRK05254.1-5"/>
    <property type="match status" value="1"/>
</dbReference>
<evidence type="ECO:0000256" key="1">
    <source>
        <dbReference type="ARBA" id="ARBA00001400"/>
    </source>
</evidence>
<dbReference type="Pfam" id="PF03167">
    <property type="entry name" value="UDG"/>
    <property type="match status" value="1"/>
</dbReference>
<feature type="active site" description="Proton acceptor" evidence="8 9">
    <location>
        <position position="58"/>
    </location>
</feature>
<dbReference type="InterPro" id="IPR002043">
    <property type="entry name" value="UDG_fam1"/>
</dbReference>
<keyword evidence="13" id="KW-1185">Reference proteome</keyword>
<comment type="similarity">
    <text evidence="3 8 10">Belongs to the uracil-DNA glycosylase (UDG) superfamily. UNG family.</text>
</comment>
<dbReference type="NCBIfam" id="NF003589">
    <property type="entry name" value="PRK05254.1-2"/>
    <property type="match status" value="1"/>
</dbReference>
<feature type="domain" description="Uracil-DNA glycosylase-like" evidence="11">
    <location>
        <begin position="43"/>
        <end position="201"/>
    </location>
</feature>
<accession>U4KNR2</accession>
<dbReference type="PANTHER" id="PTHR11264:SF0">
    <property type="entry name" value="URACIL-DNA GLYCOSYLASE"/>
    <property type="match status" value="1"/>
</dbReference>
<dbReference type="GO" id="GO:0097510">
    <property type="term" value="P:base-excision repair, AP site formation via deaminated base removal"/>
    <property type="evidence" value="ECO:0007669"/>
    <property type="project" value="TreeGrafter"/>
</dbReference>
<keyword evidence="5 8" id="KW-0227">DNA damage</keyword>
<dbReference type="EMBL" id="FO681347">
    <property type="protein sequence ID" value="CCV63845.1"/>
    <property type="molecule type" value="Genomic_DNA"/>
</dbReference>
<dbReference type="KEGG" id="apal:BN85402680"/>
<dbReference type="GO" id="GO:0005737">
    <property type="term" value="C:cytoplasm"/>
    <property type="evidence" value="ECO:0007669"/>
    <property type="project" value="UniProtKB-SubCell"/>
</dbReference>
<evidence type="ECO:0000259" key="11">
    <source>
        <dbReference type="SMART" id="SM00986"/>
    </source>
</evidence>
<evidence type="ECO:0000313" key="13">
    <source>
        <dbReference type="Proteomes" id="UP000032740"/>
    </source>
</evidence>
<dbReference type="HAMAP" id="MF_00148">
    <property type="entry name" value="UDG"/>
    <property type="match status" value="1"/>
</dbReference>
<organism evidence="12 13">
    <name type="scientific">Alteracholeplasma palmae (strain ATCC 49389 / J233)</name>
    <name type="common">Acholeplasma palmae</name>
    <dbReference type="NCBI Taxonomy" id="1318466"/>
    <lineage>
        <taxon>Bacteria</taxon>
        <taxon>Bacillati</taxon>
        <taxon>Mycoplasmatota</taxon>
        <taxon>Mollicutes</taxon>
        <taxon>Acholeplasmatales</taxon>
        <taxon>Acholeplasmataceae</taxon>
        <taxon>Acholeplasma</taxon>
    </lineage>
</organism>
<comment type="catalytic activity">
    <reaction evidence="1 8 10">
        <text>Hydrolyzes single-stranded DNA or mismatched double-stranded DNA and polynucleotides, releasing free uracil.</text>
        <dbReference type="EC" id="3.2.2.27"/>
    </reaction>
</comment>
<keyword evidence="6 8" id="KW-0378">Hydrolase</keyword>
<evidence type="ECO:0000256" key="4">
    <source>
        <dbReference type="ARBA" id="ARBA00012030"/>
    </source>
</evidence>
<dbReference type="STRING" id="1318466.BN85402680"/>
<evidence type="ECO:0000256" key="6">
    <source>
        <dbReference type="ARBA" id="ARBA00022801"/>
    </source>
</evidence>
<keyword evidence="8" id="KW-0963">Cytoplasm</keyword>
<dbReference type="PROSITE" id="PS00130">
    <property type="entry name" value="U_DNA_GLYCOSYLASE"/>
    <property type="match status" value="1"/>
</dbReference>
<gene>
    <name evidence="8 12" type="primary">ung</name>
    <name evidence="12" type="ORF">BN85402680</name>
</gene>
<dbReference type="InterPro" id="IPR036895">
    <property type="entry name" value="Uracil-DNA_glycosylase-like_sf"/>
</dbReference>
<evidence type="ECO:0000256" key="8">
    <source>
        <dbReference type="HAMAP-Rule" id="MF_00148"/>
    </source>
</evidence>
<dbReference type="PANTHER" id="PTHR11264">
    <property type="entry name" value="URACIL-DNA GLYCOSYLASE"/>
    <property type="match status" value="1"/>
</dbReference>
<reference evidence="12 13" key="1">
    <citation type="journal article" date="2013" name="J. Mol. Microbiol. Biotechnol.">
        <title>Analysis of the Complete Genomes of Acholeplasma brassicae , A. palmae and A. laidlawii and Their Comparison to the Obligate Parasites from ' Candidatus Phytoplasma'.</title>
        <authorList>
            <person name="Kube M."/>
            <person name="Siewert C."/>
            <person name="Migdoll A.M."/>
            <person name="Duduk B."/>
            <person name="Holz S."/>
            <person name="Rabus R."/>
            <person name="Seemuller E."/>
            <person name="Mitrovic J."/>
            <person name="Muller I."/>
            <person name="Buttner C."/>
            <person name="Reinhardt R."/>
        </authorList>
    </citation>
    <scope>NUCLEOTIDE SEQUENCE [LARGE SCALE GENOMIC DNA]</scope>
    <source>
        <strain evidence="12 13">J233</strain>
    </source>
</reference>
<evidence type="ECO:0000256" key="3">
    <source>
        <dbReference type="ARBA" id="ARBA00008184"/>
    </source>
</evidence>
<dbReference type="Gene3D" id="3.40.470.10">
    <property type="entry name" value="Uracil-DNA glycosylase-like domain"/>
    <property type="match status" value="1"/>
</dbReference>
<dbReference type="InterPro" id="IPR005122">
    <property type="entry name" value="Uracil-DNA_glycosylase-like"/>
</dbReference>
<protein>
    <recommendedName>
        <fullName evidence="4 8">Uracil-DNA glycosylase</fullName>
        <shortName evidence="8">UDG</shortName>
        <ecNumber evidence="4 8">3.2.2.27</ecNumber>
    </recommendedName>
</protein>
<proteinExistence type="inferred from homology"/>
<dbReference type="EC" id="3.2.2.27" evidence="4 8"/>
<dbReference type="AlphaFoldDB" id="U4KNR2"/>
<evidence type="ECO:0000256" key="2">
    <source>
        <dbReference type="ARBA" id="ARBA00002631"/>
    </source>
</evidence>
<dbReference type="SMART" id="SM00986">
    <property type="entry name" value="UDG"/>
    <property type="match status" value="1"/>
</dbReference>
<dbReference type="SMART" id="SM00987">
    <property type="entry name" value="UreE_C"/>
    <property type="match status" value="1"/>
</dbReference>
<evidence type="ECO:0000256" key="9">
    <source>
        <dbReference type="PROSITE-ProRule" id="PRU10072"/>
    </source>
</evidence>
<keyword evidence="7 8" id="KW-0234">DNA repair</keyword>